<keyword evidence="5 6" id="KW-0326">Glycosidase</keyword>
<dbReference type="CDD" id="cd16900">
    <property type="entry name" value="endolysin_R21-like"/>
    <property type="match status" value="1"/>
</dbReference>
<dbReference type="GO" id="GO:0009253">
    <property type="term" value="P:peptidoglycan catabolic process"/>
    <property type="evidence" value="ECO:0007669"/>
    <property type="project" value="InterPro"/>
</dbReference>
<sequence length="173" mass="18779">MHIRYRKVPGKIVASAALVALLGVGAATLSVDMIADFEGYVPEAYQDPVGIWTKCFGDTEDVVPGARYTFDQCVDSLNAAVYAHAGPVLSCVPGLAEQPYKVRAAFVSMAYNIGPHGFCTSFVARYANAGEWERACKRMAEIYKTAKGKELPGLVRRRQAESALCLQGLREGR</sequence>
<dbReference type="Proteomes" id="UP000824264">
    <property type="component" value="Unassembled WGS sequence"/>
</dbReference>
<comment type="catalytic activity">
    <reaction evidence="1 6">
        <text>Hydrolysis of (1-&gt;4)-beta-linkages between N-acetylmuramic acid and N-acetyl-D-glucosamine residues in a peptidoglycan and between N-acetyl-D-glucosamine residues in chitodextrins.</text>
        <dbReference type="EC" id="3.2.1.17"/>
    </reaction>
</comment>
<evidence type="ECO:0000256" key="1">
    <source>
        <dbReference type="ARBA" id="ARBA00000632"/>
    </source>
</evidence>
<evidence type="ECO:0000256" key="4">
    <source>
        <dbReference type="ARBA" id="ARBA00022801"/>
    </source>
</evidence>
<dbReference type="InterPro" id="IPR051018">
    <property type="entry name" value="Bacteriophage_GH24"/>
</dbReference>
<evidence type="ECO:0000256" key="2">
    <source>
        <dbReference type="ARBA" id="ARBA00022529"/>
    </source>
</evidence>
<proteinExistence type="inferred from homology"/>
<dbReference type="Pfam" id="PF00959">
    <property type="entry name" value="Phage_lysozyme"/>
    <property type="match status" value="1"/>
</dbReference>
<protein>
    <recommendedName>
        <fullName evidence="6">Lysozyme</fullName>
        <ecNumber evidence="6">3.2.1.17</ecNumber>
    </recommendedName>
</protein>
<keyword evidence="3 6" id="KW-0081">Bacteriolytic enzyme</keyword>
<dbReference type="InterPro" id="IPR023346">
    <property type="entry name" value="Lysozyme-like_dom_sf"/>
</dbReference>
<gene>
    <name evidence="8" type="ORF">H9874_00310</name>
</gene>
<reference evidence="8" key="2">
    <citation type="submission" date="2021-04" db="EMBL/GenBank/DDBJ databases">
        <authorList>
            <person name="Gilroy R."/>
        </authorList>
    </citation>
    <scope>NUCLEOTIDE SEQUENCE</scope>
    <source>
        <strain evidence="8">ChiSxjej5B17-1746</strain>
    </source>
</reference>
<feature type="signal peptide" evidence="7">
    <location>
        <begin position="1"/>
        <end position="26"/>
    </location>
</feature>
<dbReference type="GO" id="GO:0016998">
    <property type="term" value="P:cell wall macromolecule catabolic process"/>
    <property type="evidence" value="ECO:0007669"/>
    <property type="project" value="InterPro"/>
</dbReference>
<evidence type="ECO:0000313" key="9">
    <source>
        <dbReference type="Proteomes" id="UP000824264"/>
    </source>
</evidence>
<name>A0A9D1U7M6_9BACT</name>
<dbReference type="InterPro" id="IPR023347">
    <property type="entry name" value="Lysozyme_dom_sf"/>
</dbReference>
<dbReference type="SUPFAM" id="SSF53955">
    <property type="entry name" value="Lysozyme-like"/>
    <property type="match status" value="1"/>
</dbReference>
<keyword evidence="2 6" id="KW-0929">Antimicrobial</keyword>
<keyword evidence="4 6" id="KW-0378">Hydrolase</keyword>
<dbReference type="EC" id="3.2.1.17" evidence="6"/>
<evidence type="ECO:0000313" key="8">
    <source>
        <dbReference type="EMBL" id="HIW77577.1"/>
    </source>
</evidence>
<evidence type="ECO:0000256" key="3">
    <source>
        <dbReference type="ARBA" id="ARBA00022638"/>
    </source>
</evidence>
<comment type="caution">
    <text evidence="8">The sequence shown here is derived from an EMBL/GenBank/DDBJ whole genome shotgun (WGS) entry which is preliminary data.</text>
</comment>
<dbReference type="Gene3D" id="1.10.530.40">
    <property type="match status" value="1"/>
</dbReference>
<keyword evidence="7" id="KW-0732">Signal</keyword>
<dbReference type="GO" id="GO:0042742">
    <property type="term" value="P:defense response to bacterium"/>
    <property type="evidence" value="ECO:0007669"/>
    <property type="project" value="UniProtKB-KW"/>
</dbReference>
<dbReference type="AlphaFoldDB" id="A0A9D1U7M6"/>
<reference evidence="8" key="1">
    <citation type="journal article" date="2021" name="PeerJ">
        <title>Extensive microbial diversity within the chicken gut microbiome revealed by metagenomics and culture.</title>
        <authorList>
            <person name="Gilroy R."/>
            <person name="Ravi A."/>
            <person name="Getino M."/>
            <person name="Pursley I."/>
            <person name="Horton D.L."/>
            <person name="Alikhan N.F."/>
            <person name="Baker D."/>
            <person name="Gharbi K."/>
            <person name="Hall N."/>
            <person name="Watson M."/>
            <person name="Adriaenssens E.M."/>
            <person name="Foster-Nyarko E."/>
            <person name="Jarju S."/>
            <person name="Secka A."/>
            <person name="Antonio M."/>
            <person name="Oren A."/>
            <person name="Chaudhuri R.R."/>
            <person name="La Ragione R."/>
            <person name="Hildebrand F."/>
            <person name="Pallen M.J."/>
        </authorList>
    </citation>
    <scope>NUCLEOTIDE SEQUENCE</scope>
    <source>
        <strain evidence="8">ChiSxjej5B17-1746</strain>
    </source>
</reference>
<dbReference type="EMBL" id="DXGI01000011">
    <property type="protein sequence ID" value="HIW77577.1"/>
    <property type="molecule type" value="Genomic_DNA"/>
</dbReference>
<dbReference type="HAMAP" id="MF_04110">
    <property type="entry name" value="ENDOLYSIN_T4"/>
    <property type="match status" value="1"/>
</dbReference>
<dbReference type="PANTHER" id="PTHR38107">
    <property type="match status" value="1"/>
</dbReference>
<dbReference type="InterPro" id="IPR002196">
    <property type="entry name" value="Glyco_hydro_24"/>
</dbReference>
<dbReference type="GO" id="GO:0003796">
    <property type="term" value="F:lysozyme activity"/>
    <property type="evidence" value="ECO:0007669"/>
    <property type="project" value="UniProtKB-EC"/>
</dbReference>
<dbReference type="GO" id="GO:0031640">
    <property type="term" value="P:killing of cells of another organism"/>
    <property type="evidence" value="ECO:0007669"/>
    <property type="project" value="UniProtKB-KW"/>
</dbReference>
<accession>A0A9D1U7M6</accession>
<organism evidence="8 9">
    <name type="scientific">Candidatus Bilophila faecipullorum</name>
    <dbReference type="NCBI Taxonomy" id="2838482"/>
    <lineage>
        <taxon>Bacteria</taxon>
        <taxon>Pseudomonadati</taxon>
        <taxon>Thermodesulfobacteriota</taxon>
        <taxon>Desulfovibrionia</taxon>
        <taxon>Desulfovibrionales</taxon>
        <taxon>Desulfovibrionaceae</taxon>
        <taxon>Bilophila</taxon>
    </lineage>
</organism>
<dbReference type="InterPro" id="IPR034690">
    <property type="entry name" value="Endolysin_T4_type"/>
</dbReference>
<evidence type="ECO:0000256" key="7">
    <source>
        <dbReference type="SAM" id="SignalP"/>
    </source>
</evidence>
<comment type="similarity">
    <text evidence="6">Belongs to the glycosyl hydrolase 24 family.</text>
</comment>
<evidence type="ECO:0000256" key="5">
    <source>
        <dbReference type="ARBA" id="ARBA00023295"/>
    </source>
</evidence>
<evidence type="ECO:0000256" key="6">
    <source>
        <dbReference type="RuleBase" id="RU003788"/>
    </source>
</evidence>
<feature type="chain" id="PRO_5038778402" description="Lysozyme" evidence="7">
    <location>
        <begin position="27"/>
        <end position="173"/>
    </location>
</feature>
<dbReference type="PANTHER" id="PTHR38107:SF3">
    <property type="entry name" value="LYSOZYME RRRD-RELATED"/>
    <property type="match status" value="1"/>
</dbReference>